<evidence type="ECO:0000256" key="1">
    <source>
        <dbReference type="ARBA" id="ARBA00006484"/>
    </source>
</evidence>
<dbReference type="PANTHER" id="PTHR43976:SF16">
    <property type="entry name" value="SHORT-CHAIN DEHYDROGENASE_REDUCTASE FAMILY PROTEIN"/>
    <property type="match status" value="1"/>
</dbReference>
<dbReference type="CDD" id="cd05374">
    <property type="entry name" value="17beta-HSD-like_SDR_c"/>
    <property type="match status" value="1"/>
</dbReference>
<dbReference type="EMBL" id="SISF01000026">
    <property type="protein sequence ID" value="TBN14889.1"/>
    <property type="molecule type" value="Genomic_DNA"/>
</dbReference>
<dbReference type="InterPro" id="IPR036291">
    <property type="entry name" value="NAD(P)-bd_dom_sf"/>
</dbReference>
<dbReference type="SUPFAM" id="SSF51735">
    <property type="entry name" value="NAD(P)-binding Rossmann-fold domains"/>
    <property type="match status" value="1"/>
</dbReference>
<dbReference type="PANTHER" id="PTHR43976">
    <property type="entry name" value="SHORT CHAIN DEHYDROGENASE"/>
    <property type="match status" value="1"/>
</dbReference>
<evidence type="ECO:0000256" key="3">
    <source>
        <dbReference type="RuleBase" id="RU000363"/>
    </source>
</evidence>
<dbReference type="InterPro" id="IPR002347">
    <property type="entry name" value="SDR_fam"/>
</dbReference>
<keyword evidence="5" id="KW-1185">Reference proteome</keyword>
<accession>A0ABY1YD93</accession>
<dbReference type="RefSeq" id="WP_113175581.1">
    <property type="nucleotide sequence ID" value="NZ_SISF01000026.1"/>
</dbReference>
<dbReference type="Pfam" id="PF00106">
    <property type="entry name" value="adh_short"/>
    <property type="match status" value="1"/>
</dbReference>
<sequence length="277" mass="29078">MTTWFITGISRGLGEALAKAALSHGDTVVGTVRSGTVSFGHDTESLHILNVDLADGASAEAVVRDAFHLVGKIDVIVNNAGYGLLGAFESATDAEVDRLFAVDVFAPFRIIRAALPYLRAQGSGHIVNITSIAGRAPSTGSALYSSAKAALEGLSAALSLEVASLGIKVTAVAPGAFRTDFLSNHSIRKSDEAHSAYSETIGKSSVAFEAAAGRQLGDPERAAAAIITMVRSEHHPLHLLLGSDALRRMRAKLDQVVDEIDGWEAITLSTDYPEEGR</sequence>
<keyword evidence="2" id="KW-0560">Oxidoreductase</keyword>
<evidence type="ECO:0000256" key="2">
    <source>
        <dbReference type="ARBA" id="ARBA00023002"/>
    </source>
</evidence>
<dbReference type="InterPro" id="IPR051911">
    <property type="entry name" value="SDR_oxidoreductase"/>
</dbReference>
<comment type="caution">
    <text evidence="4">The sequence shown here is derived from an EMBL/GenBank/DDBJ whole genome shotgun (WGS) entry which is preliminary data.</text>
</comment>
<reference evidence="4 5" key="1">
    <citation type="submission" date="2019-02" db="EMBL/GenBank/DDBJ databases">
        <title>Current taxonomic status of genus Agrobacterium and description of Agrobacterium cavarae sp. nov. isolated from maize roots.</title>
        <authorList>
            <person name="Flores-Felix J.D."/>
            <person name="Menendez E."/>
            <person name="Ramirez-Bahena M.H."/>
            <person name="Garcia-Fraile P."/>
            <person name="Velazquez E."/>
        </authorList>
    </citation>
    <scope>NUCLEOTIDE SEQUENCE [LARGE SCALE GENOMIC DNA]</scope>
    <source>
        <strain evidence="4 5">RZME10</strain>
    </source>
</reference>
<gene>
    <name evidence="4" type="ORF">EYC79_07685</name>
</gene>
<dbReference type="Gene3D" id="3.40.50.720">
    <property type="entry name" value="NAD(P)-binding Rossmann-like Domain"/>
    <property type="match status" value="1"/>
</dbReference>
<comment type="similarity">
    <text evidence="1 3">Belongs to the short-chain dehydrogenases/reductases (SDR) family.</text>
</comment>
<dbReference type="Proteomes" id="UP000294239">
    <property type="component" value="Unassembled WGS sequence"/>
</dbReference>
<dbReference type="PRINTS" id="PR00081">
    <property type="entry name" value="GDHRDH"/>
</dbReference>
<proteinExistence type="inferred from homology"/>
<organism evidence="4 5">
    <name type="scientific">Agrobacterium cavarae</name>
    <dbReference type="NCBI Taxonomy" id="2528239"/>
    <lineage>
        <taxon>Bacteria</taxon>
        <taxon>Pseudomonadati</taxon>
        <taxon>Pseudomonadota</taxon>
        <taxon>Alphaproteobacteria</taxon>
        <taxon>Hyphomicrobiales</taxon>
        <taxon>Rhizobiaceae</taxon>
        <taxon>Rhizobium/Agrobacterium group</taxon>
        <taxon>Agrobacterium</taxon>
    </lineage>
</organism>
<evidence type="ECO:0000313" key="4">
    <source>
        <dbReference type="EMBL" id="TBN14889.1"/>
    </source>
</evidence>
<name>A0ABY1YD93_9HYPH</name>
<evidence type="ECO:0000313" key="5">
    <source>
        <dbReference type="Proteomes" id="UP000294239"/>
    </source>
</evidence>
<protein>
    <submittedName>
        <fullName evidence="4">SDR family NAD(P)-dependent oxidoreductase</fullName>
    </submittedName>
</protein>
<dbReference type="InterPro" id="IPR020904">
    <property type="entry name" value="Sc_DH/Rdtase_CS"/>
</dbReference>
<dbReference type="GeneID" id="301041061"/>
<dbReference type="PRINTS" id="PR00080">
    <property type="entry name" value="SDRFAMILY"/>
</dbReference>
<dbReference type="PROSITE" id="PS00061">
    <property type="entry name" value="ADH_SHORT"/>
    <property type="match status" value="1"/>
</dbReference>